<proteinExistence type="predicted"/>
<comment type="caution">
    <text evidence="1">The sequence shown here is derived from an EMBL/GenBank/DDBJ whole genome shotgun (WGS) entry which is preliminary data.</text>
</comment>
<reference evidence="1 2" key="1">
    <citation type="submission" date="2020-03" db="EMBL/GenBank/DDBJ databases">
        <title>Genomic Encyclopedia of Type Strains, Phase IV (KMG-IV): sequencing the most valuable type-strain genomes for metagenomic binning, comparative biology and taxonomic classification.</title>
        <authorList>
            <person name="Goeker M."/>
        </authorList>
    </citation>
    <scope>NUCLEOTIDE SEQUENCE [LARGE SCALE GENOMIC DNA]</scope>
    <source>
        <strain evidence="1 2">DSM 101599</strain>
    </source>
</reference>
<dbReference type="EMBL" id="JAASQL010000002">
    <property type="protein sequence ID" value="NIJ45611.1"/>
    <property type="molecule type" value="Genomic_DNA"/>
</dbReference>
<accession>A0ABX0UDR9</accession>
<dbReference type="Proteomes" id="UP000745859">
    <property type="component" value="Unassembled WGS sequence"/>
</dbReference>
<evidence type="ECO:0008006" key="3">
    <source>
        <dbReference type="Google" id="ProtNLM"/>
    </source>
</evidence>
<protein>
    <recommendedName>
        <fullName evidence="3">CHAT domain-containing protein</fullName>
    </recommendedName>
</protein>
<evidence type="ECO:0000313" key="2">
    <source>
        <dbReference type="Proteomes" id="UP000745859"/>
    </source>
</evidence>
<dbReference type="RefSeq" id="WP_167187977.1">
    <property type="nucleotide sequence ID" value="NZ_JAASQL010000002.1"/>
</dbReference>
<keyword evidence="2" id="KW-1185">Reference proteome</keyword>
<evidence type="ECO:0000313" key="1">
    <source>
        <dbReference type="EMBL" id="NIJ45611.1"/>
    </source>
</evidence>
<organism evidence="1 2">
    <name type="scientific">Wenyingzhuangia heitensis</name>
    <dbReference type="NCBI Taxonomy" id="1487859"/>
    <lineage>
        <taxon>Bacteria</taxon>
        <taxon>Pseudomonadati</taxon>
        <taxon>Bacteroidota</taxon>
        <taxon>Flavobacteriia</taxon>
        <taxon>Flavobacteriales</taxon>
        <taxon>Flavobacteriaceae</taxon>
        <taxon>Wenyingzhuangia</taxon>
    </lineage>
</organism>
<sequence length="221" mass="26255">MNNYNKIILLHAVDKSTVFLSKFEEEFRGYYHSFNSENDSIHKAKELIADLEPKSLIIYLGHGNSSKLYEPDERGEYKKNFLDATKANFLFEDHDIFLLSCRSNDFIKKIYNSNYSIGFGNIISSKEELDHENRYNDIKKVLTEEEISQFNQIYVNCSIKIIKKLVKEKIIFQDIPKCFRYYINKEINKILLNKANNNRVELARLLFEFRNQIGFKFNPKY</sequence>
<gene>
    <name evidence="1" type="ORF">FHR24_002079</name>
</gene>
<name>A0ABX0UDR9_9FLAO</name>